<sequence length="3017" mass="330557">MSPLEAQHKEPIALIGSGCRFPGGASNPSRLWELLKSPRDLVKKVPKERFNVDGYYHPDGAHHGRTNAQYAYFLEEDPYAFDPGFFNISPHEVDTIDPQQRLLLETVYDSLSSAGLKMEDLRDSPTAVYVGLMQRDFLDNSNYDLDALSTYAATGAAASILSNRVSYAFGWHGPSMTIDTACSSSLVAVHLAVEQLRTGASQVAVAAGSNLILGPTPFVTASKLNMFSPTGRSRMWDAAADGYARGEGIAAVVLKTLRQAIADGDTIECVIRESGINQDGKTPGITMPSPAAQEALIRQVYQSAGLDVTKPEDRCQYFEAHGTGTQAGDPQEACAISSAFFGDRQRAVDEDPLYVGSIKTIIGHTEGTAGVAGLIKASQVIQHGLLPPNMLFNELNPRVAPFYSDLQVVTEPRAWPALKFNQPRRVSVNSFGFGGTNAHVIVESYVPASRLALEQAPTPCLAPIVLSANSTASLKAAMDDLKQSLISQPELQMRDLAWTLLNKRSVLPVRHTIQAKTVPALCEALSRAASLVSGKQAAATISDVKRKPQVLGIFTGQGAQWPAMGKVLISGVAYARSIISELDDSLQTLPDKYRPGWSLVDQLLLEGEDSNVHDAAFSQPLCCAVQIMLINLLEAAGVTFKVVIGHSSGEIACAFAAGFISASQAIRIAYLRGLSAEYAGGPDGIEGAMMAAGTSFDDANDLCALEAFEGRMTVAASNGPDTVTLSGDKDAILEAYDILIDEARFARVLKVDKAYHSHHMRPCAEPYVAALKACGCDTFTSRAAPRSTSTWLSSVYEGKIMRPEDLSAEYWKENLLSPVLFSSAVELAVLKHTPLDIGIEVGAHPALKNPTLQTIQNCTGSDLPYVGCMERKKDDTEAFSSCLGYIWSHFGSAAVDIDKLYSSLSINAHVRDVSKQLPSYSWDHSRSYRKESRALRALLDAERPHLLLGRLSTHSTPSSMQWQNFIKPRDIEWLDGHSLQGQIVFPGAGYVVMAMEAAVKLGGERSIQLLEVLDLKIDKAVTFEDENSMVELNLGLDVDPSQTTDAYAVYGFTINSCLARETGLTRSVTGTLAITYGSATREALPTPLEEPAHLNDVSIDRFYRMLDKVGYNYTKQFRGITVLRRGDNKAYGTINFHRLEDGRRNMVIHPSTLDVAFQSMIGAYSVPGDGRLRSLLIPTGIGRIALNPWAADRISASSSQVDFISTSVASVGTNMQGDIEVFDPVTKATMLHIEGIGFKPTIPPSAADDHEMYTQWSWGPLSPDALLDEVERHATEQDKKDVAVIERIAYWYIRLVLANVTVEDREKASFHFKKYIQWCEYVLTEAQAGRNVWYTPDWDKDTSADIEVMIRENISQPFVRLIQRVGEGALDKFRNDENAFDLLDHDGLLTEFYSGEVSYGQSYYYYQRLLEQMNHRHPNMDVLEVGAGTGGATRLFLNHDRLSFNSYTFTDISRTFFEPAAKEFERHADKMDFQALDIRRPPSEQGFKPHSYDLIAASNVLHATPNLEETLANVRSLLKPGGRLIVIEIAHREHTRVGFIFGLFPDWWSGHDDGRVLEPFIPYEGWDKILKRTGFSGIDSRSLDPDSTTFPSGVFLSHAVDDFVAKLDSPLTAPLEDGVGPLIVVGGSSPKTAELVAQLAGILPARKWDTVPSLRDIINFDLHPGSTFIVLSELDEHTFAGLDDEKFDALQTIFNAAHHVLWVTEDAWVENAQQAMTIGLLRTLRHEYPDIQIQVLNVDNVRDLEPRFLVETVLRLEHGAKWEDSGLLWTQEPELYLSGGKVLIPRLKRDVDRNNRLNSGRRPILADLDPRKEILSLEYDEGTPKPFFGVHVERFVPLFPDETSVKVQVQFSLAQALRIGRLGFYHLIQGHVAGAEDTIVVALSDRNASQVRVLSHQVIHVGNRAEWAKSSLLGGLSANIVAVTLMSDLVSGADMLVFDPPSFYIESLRDQAAAAGISLTFASTKAAPSVGGIRWVHLHQRETERSLRQKLPTNISVLYDLVADPNPASLGRRLVRFLPPSCSIRRPDHLFQNGATPMTGLNSLAATQILADAVETVHKCNDIDKMSVPVLTGHEVLSSKSAPELNALIDWATDELITSRIRPIESDDLFVGDKTYLLIGLAGDMGRSLARFMVGRGARHIVLSSRVPQIDQRWIDDIAHSGGRVMVLPMDVSNEASVDKGLVEVRALMPPIAGVAFGPLLLQDVMFKNMELPMTEMVLAPKVTGARLLNERLSDPANPLDFFVMFSSIVLVVGNPGQAAYSAANAYLHALAQQRRARGMAASTIDIGAVIGVGFISRAGRENETQTRKFLADEVKEWELHSLFAEAVVAGRNRELDDVELVTGMVHMDDKDQDRIPWYNDPRFAAFKLSDRHTTGDEATGAVGSLKDQLAKAETLDQVRAIILAGVSGRIRGALLFAATDELNLTAPLIDQGVDSLSAVTVASWFGKNLNLDVPLLKILGGASVTDLVDDAVSRLSPDLIPLVDSTSLEETVTVPISQDRDVPPTAPSPSPSTVGTSKSNESFAFSIERGTDSGIPTPPSQPSEASADDGFQRIGPLSLMQEYTWKQMQLPLDPATFNSTIGMYMQGPLDLNRLDWAFDQALQRSDAFRTCFISDPDPDANPSSSSVRPVQAIMRAARNSFQSVRVADRNAADEAFRDLQGVRYDLEKGDTLKIIDYFWTPTDHLLVIGYHRLVGDGWTTEHLFIEVSQLYSGLPLQPESAPSYLDYAIRQRTQLTSGALDADLNYWADLFQTRPPRLPLLSVSVSSPSSTTQPSQSSNPGPSPETLDWTSHEVSARLNRMVAVRIKDRSRKRQVSPMHFYLASFHILLARLTGCADITIGVADAGRASLSDQATMGFFASYLPVRLTYDSGHVFNEALSATKEQMRAALLHSAVPLPVILDRLELGAADASPQAPLFQAIFDYKQGQTESGSIGPAKMVDTNIPRAGTPYDITLQMGDDPSKGEPLITVKLRKERYGAGAAEAVMQAYLSMLNTFARNPVLRVTDTTLEGGSGRG</sequence>
<dbReference type="CDD" id="cd00833">
    <property type="entry name" value="PKS"/>
    <property type="match status" value="1"/>
</dbReference>
<dbReference type="InterPro" id="IPR049900">
    <property type="entry name" value="PKS_mFAS_DH"/>
</dbReference>
<dbReference type="SMART" id="SM00825">
    <property type="entry name" value="PKS_KS"/>
    <property type="match status" value="1"/>
</dbReference>
<dbReference type="GO" id="GO:0004315">
    <property type="term" value="F:3-oxoacyl-[acyl-carrier-protein] synthase activity"/>
    <property type="evidence" value="ECO:0007669"/>
    <property type="project" value="InterPro"/>
</dbReference>
<dbReference type="PROSITE" id="PS52004">
    <property type="entry name" value="KS3_2"/>
    <property type="match status" value="1"/>
</dbReference>
<dbReference type="Pfam" id="PF00698">
    <property type="entry name" value="Acyl_transf_1"/>
    <property type="match status" value="1"/>
</dbReference>
<evidence type="ECO:0000256" key="5">
    <source>
        <dbReference type="ARBA" id="ARBA00023268"/>
    </source>
</evidence>
<dbReference type="SUPFAM" id="SSF53335">
    <property type="entry name" value="S-adenosyl-L-methionine-dependent methyltransferases"/>
    <property type="match status" value="1"/>
</dbReference>
<keyword evidence="5" id="KW-0511">Multifunctional enzyme</keyword>
<dbReference type="GO" id="GO:0031177">
    <property type="term" value="F:phosphopantetheine binding"/>
    <property type="evidence" value="ECO:0007669"/>
    <property type="project" value="InterPro"/>
</dbReference>
<dbReference type="SMART" id="SM00826">
    <property type="entry name" value="PKS_DH"/>
    <property type="match status" value="1"/>
</dbReference>
<dbReference type="PANTHER" id="PTHR43775">
    <property type="entry name" value="FATTY ACID SYNTHASE"/>
    <property type="match status" value="1"/>
</dbReference>
<dbReference type="InterPro" id="IPR049551">
    <property type="entry name" value="PKS_DH_C"/>
</dbReference>
<dbReference type="InterPro" id="IPR023213">
    <property type="entry name" value="CAT-like_dom_sf"/>
</dbReference>
<dbReference type="HOGENOM" id="CLU_000022_37_7_1"/>
<dbReference type="EMBL" id="AMGY01000001">
    <property type="protein sequence ID" value="EXJ92297.1"/>
    <property type="molecule type" value="Genomic_DNA"/>
</dbReference>
<gene>
    <name evidence="11" type="ORF">A1O3_00847</name>
</gene>
<feature type="region of interest" description="C-terminal hotdog fold" evidence="6">
    <location>
        <begin position="1094"/>
        <end position="1247"/>
    </location>
</feature>
<dbReference type="Pfam" id="PF16197">
    <property type="entry name" value="KAsynt_C_assoc"/>
    <property type="match status" value="1"/>
</dbReference>
<dbReference type="InterPro" id="IPR049552">
    <property type="entry name" value="PKS_DH_N"/>
</dbReference>
<dbReference type="Pfam" id="PF02801">
    <property type="entry name" value="Ketoacyl-synt_C"/>
    <property type="match status" value="1"/>
</dbReference>
<dbReference type="CDD" id="cd19532">
    <property type="entry name" value="C_PKS-NRPS"/>
    <property type="match status" value="1"/>
</dbReference>
<dbReference type="Gene3D" id="3.30.559.30">
    <property type="entry name" value="Nonribosomal peptide synthetase, condensation domain"/>
    <property type="match status" value="1"/>
</dbReference>
<dbReference type="InterPro" id="IPR042104">
    <property type="entry name" value="PKS_dehydratase_sf"/>
</dbReference>
<dbReference type="GeneID" id="19164987"/>
<dbReference type="InterPro" id="IPR032821">
    <property type="entry name" value="PKS_assoc"/>
</dbReference>
<dbReference type="PROSITE" id="PS52019">
    <property type="entry name" value="PKS_MFAS_DH"/>
    <property type="match status" value="1"/>
</dbReference>
<dbReference type="SUPFAM" id="SSF52777">
    <property type="entry name" value="CoA-dependent acyltransferases"/>
    <property type="match status" value="2"/>
</dbReference>
<dbReference type="InterPro" id="IPR016035">
    <property type="entry name" value="Acyl_Trfase/lysoPLipase"/>
</dbReference>
<dbReference type="Gene3D" id="3.30.559.10">
    <property type="entry name" value="Chloramphenicol acetyltransferase-like domain"/>
    <property type="match status" value="1"/>
</dbReference>
<dbReference type="InterPro" id="IPR050091">
    <property type="entry name" value="PKS_NRPS_Biosynth_Enz"/>
</dbReference>
<dbReference type="InterPro" id="IPR013968">
    <property type="entry name" value="PKS_KR"/>
</dbReference>
<dbReference type="InterPro" id="IPR020841">
    <property type="entry name" value="PKS_Beta-ketoAc_synthase_dom"/>
</dbReference>
<dbReference type="Gene3D" id="3.40.50.150">
    <property type="entry name" value="Vaccinia Virus protein VP39"/>
    <property type="match status" value="1"/>
</dbReference>
<dbReference type="InterPro" id="IPR016039">
    <property type="entry name" value="Thiolase-like"/>
</dbReference>
<dbReference type="Gene3D" id="3.30.70.3290">
    <property type="match status" value="1"/>
</dbReference>
<dbReference type="InterPro" id="IPR014031">
    <property type="entry name" value="Ketoacyl_synth_C"/>
</dbReference>
<evidence type="ECO:0000256" key="6">
    <source>
        <dbReference type="PROSITE-ProRule" id="PRU01363"/>
    </source>
</evidence>
<dbReference type="GO" id="GO:0006633">
    <property type="term" value="P:fatty acid biosynthetic process"/>
    <property type="evidence" value="ECO:0007669"/>
    <property type="project" value="InterPro"/>
</dbReference>
<dbReference type="InterPro" id="IPR013217">
    <property type="entry name" value="Methyltransf_12"/>
</dbReference>
<evidence type="ECO:0000256" key="4">
    <source>
        <dbReference type="ARBA" id="ARBA00022679"/>
    </source>
</evidence>
<dbReference type="STRING" id="1182542.W9YHC1"/>
<dbReference type="GO" id="GO:0009403">
    <property type="term" value="P:toxin biosynthetic process"/>
    <property type="evidence" value="ECO:0007669"/>
    <property type="project" value="UniProtKB-ARBA"/>
</dbReference>
<evidence type="ECO:0000259" key="9">
    <source>
        <dbReference type="PROSITE" id="PS52004"/>
    </source>
</evidence>
<dbReference type="InterPro" id="IPR057326">
    <property type="entry name" value="KR_dom"/>
</dbReference>
<protein>
    <submittedName>
        <fullName evidence="11">Uncharacterized protein</fullName>
    </submittedName>
</protein>
<evidence type="ECO:0000313" key="11">
    <source>
        <dbReference type="EMBL" id="EXJ92297.1"/>
    </source>
</evidence>
<evidence type="ECO:0000313" key="12">
    <source>
        <dbReference type="Proteomes" id="UP000019478"/>
    </source>
</evidence>
<dbReference type="InterPro" id="IPR029063">
    <property type="entry name" value="SAM-dependent_MTases_sf"/>
</dbReference>
<dbReference type="SUPFAM" id="SSF52151">
    <property type="entry name" value="FabD/lysophospholipase-like"/>
    <property type="match status" value="1"/>
</dbReference>
<dbReference type="InterPro" id="IPR020807">
    <property type="entry name" value="PKS_DH"/>
</dbReference>
<dbReference type="GO" id="GO:0004312">
    <property type="term" value="F:fatty acid synthase activity"/>
    <property type="evidence" value="ECO:0007669"/>
    <property type="project" value="TreeGrafter"/>
</dbReference>
<dbReference type="SUPFAM" id="SSF53901">
    <property type="entry name" value="Thiolase-like"/>
    <property type="match status" value="1"/>
</dbReference>
<dbReference type="Pfam" id="PF00109">
    <property type="entry name" value="ketoacyl-synt"/>
    <property type="match status" value="1"/>
</dbReference>
<dbReference type="InterPro" id="IPR018201">
    <property type="entry name" value="Ketoacyl_synth_AS"/>
</dbReference>
<evidence type="ECO:0000256" key="3">
    <source>
        <dbReference type="ARBA" id="ARBA00022603"/>
    </source>
</evidence>
<dbReference type="GO" id="GO:0032259">
    <property type="term" value="P:methylation"/>
    <property type="evidence" value="ECO:0007669"/>
    <property type="project" value="UniProtKB-KW"/>
</dbReference>
<keyword evidence="3" id="KW-0489">Methyltransferase</keyword>
<dbReference type="Pfam" id="PF08659">
    <property type="entry name" value="KR"/>
    <property type="match status" value="1"/>
</dbReference>
<organism evidence="11 12">
    <name type="scientific">Capronia epimyces CBS 606.96</name>
    <dbReference type="NCBI Taxonomy" id="1182542"/>
    <lineage>
        <taxon>Eukaryota</taxon>
        <taxon>Fungi</taxon>
        <taxon>Dikarya</taxon>
        <taxon>Ascomycota</taxon>
        <taxon>Pezizomycotina</taxon>
        <taxon>Eurotiomycetes</taxon>
        <taxon>Chaetothyriomycetidae</taxon>
        <taxon>Chaetothyriales</taxon>
        <taxon>Herpotrichiellaceae</taxon>
        <taxon>Capronia</taxon>
    </lineage>
</organism>
<dbReference type="Gene3D" id="3.40.47.10">
    <property type="match status" value="1"/>
</dbReference>
<dbReference type="SUPFAM" id="SSF47336">
    <property type="entry name" value="ACP-like"/>
    <property type="match status" value="1"/>
</dbReference>
<feature type="domain" description="Ketosynthase family 3 (KS3)" evidence="9">
    <location>
        <begin position="9"/>
        <end position="444"/>
    </location>
</feature>
<keyword evidence="2" id="KW-0597">Phosphoprotein</keyword>
<dbReference type="SMART" id="SM00827">
    <property type="entry name" value="PKS_AT"/>
    <property type="match status" value="1"/>
</dbReference>
<dbReference type="Gene3D" id="3.10.129.110">
    <property type="entry name" value="Polyketide synthase dehydratase"/>
    <property type="match status" value="1"/>
</dbReference>
<accession>W9YHC1</accession>
<evidence type="ECO:0000256" key="1">
    <source>
        <dbReference type="ARBA" id="ARBA00022450"/>
    </source>
</evidence>
<dbReference type="InterPro" id="IPR001242">
    <property type="entry name" value="Condensation_dom"/>
</dbReference>
<feature type="active site" description="Proton donor; for dehydratase activity" evidence="6">
    <location>
        <position position="1154"/>
    </location>
</feature>
<dbReference type="InterPro" id="IPR009081">
    <property type="entry name" value="PP-bd_ACP"/>
</dbReference>
<dbReference type="Pfam" id="PF21089">
    <property type="entry name" value="PKS_DH_N"/>
    <property type="match status" value="1"/>
</dbReference>
<dbReference type="SMART" id="SM00823">
    <property type="entry name" value="PKS_PP"/>
    <property type="match status" value="1"/>
</dbReference>
<proteinExistence type="predicted"/>
<dbReference type="InterPro" id="IPR016036">
    <property type="entry name" value="Malonyl_transacylase_ACP-bd"/>
</dbReference>
<feature type="region of interest" description="N-terminal hotdog fold" evidence="6">
    <location>
        <begin position="945"/>
        <end position="1079"/>
    </location>
</feature>
<dbReference type="SUPFAM" id="SSF51735">
    <property type="entry name" value="NAD(P)-binding Rossmann-fold domains"/>
    <property type="match status" value="2"/>
</dbReference>
<dbReference type="InterPro" id="IPR001227">
    <property type="entry name" value="Ac_transferase_dom_sf"/>
</dbReference>
<dbReference type="FunFam" id="3.40.47.10:FF:000019">
    <property type="entry name" value="Polyketide synthase type I"/>
    <property type="match status" value="1"/>
</dbReference>
<dbReference type="PANTHER" id="PTHR43775:SF20">
    <property type="entry name" value="HYBRID PKS-NRPS SYNTHETASE APDA"/>
    <property type="match status" value="1"/>
</dbReference>
<evidence type="ECO:0000256" key="2">
    <source>
        <dbReference type="ARBA" id="ARBA00022553"/>
    </source>
</evidence>
<evidence type="ECO:0000259" key="8">
    <source>
        <dbReference type="PROSITE" id="PS50075"/>
    </source>
</evidence>
<dbReference type="InterPro" id="IPR020806">
    <property type="entry name" value="PKS_PP-bd"/>
</dbReference>
<comment type="caution">
    <text evidence="11">The sequence shown here is derived from an EMBL/GenBank/DDBJ whole genome shotgun (WGS) entry which is preliminary data.</text>
</comment>
<dbReference type="SMART" id="SM00822">
    <property type="entry name" value="PKS_KR"/>
    <property type="match status" value="1"/>
</dbReference>
<dbReference type="OrthoDB" id="329835at2759"/>
<dbReference type="RefSeq" id="XP_007729187.1">
    <property type="nucleotide sequence ID" value="XM_007730997.1"/>
</dbReference>
<dbReference type="InterPro" id="IPR014043">
    <property type="entry name" value="Acyl_transferase_dom"/>
</dbReference>
<dbReference type="Pfam" id="PF14765">
    <property type="entry name" value="PS-DH"/>
    <property type="match status" value="1"/>
</dbReference>
<dbReference type="SUPFAM" id="SSF55048">
    <property type="entry name" value="Probable ACP-binding domain of malonyl-CoA ACP transacylase"/>
    <property type="match status" value="1"/>
</dbReference>
<feature type="region of interest" description="Disordered" evidence="7">
    <location>
        <begin position="2495"/>
        <end position="2552"/>
    </location>
</feature>
<name>W9YHC1_9EURO</name>
<dbReference type="eggNOG" id="KOG1202">
    <property type="taxonomic scope" value="Eukaryota"/>
</dbReference>
<dbReference type="InterPro" id="IPR036736">
    <property type="entry name" value="ACP-like_sf"/>
</dbReference>
<keyword evidence="1" id="KW-0596">Phosphopantetheine</keyword>
<evidence type="ECO:0000256" key="7">
    <source>
        <dbReference type="SAM" id="MobiDB-lite"/>
    </source>
</evidence>
<evidence type="ECO:0000259" key="10">
    <source>
        <dbReference type="PROSITE" id="PS52019"/>
    </source>
</evidence>
<dbReference type="InterPro" id="IPR014030">
    <property type="entry name" value="Ketoacyl_synth_N"/>
</dbReference>
<dbReference type="Pfam" id="PF00550">
    <property type="entry name" value="PP-binding"/>
    <property type="match status" value="1"/>
</dbReference>
<feature type="active site" description="Proton acceptor; for dehydratase activity" evidence="6">
    <location>
        <position position="977"/>
    </location>
</feature>
<keyword evidence="12" id="KW-1185">Reference proteome</keyword>
<dbReference type="PROSITE" id="PS00606">
    <property type="entry name" value="KS3_1"/>
    <property type="match status" value="1"/>
</dbReference>
<feature type="domain" description="Carrier" evidence="8">
    <location>
        <begin position="2394"/>
        <end position="2476"/>
    </location>
</feature>
<dbReference type="InterPro" id="IPR036291">
    <property type="entry name" value="NAD(P)-bd_dom_sf"/>
</dbReference>
<feature type="domain" description="PKS/mFAS DH" evidence="10">
    <location>
        <begin position="945"/>
        <end position="1247"/>
    </location>
</feature>
<reference evidence="11 12" key="1">
    <citation type="submission" date="2013-03" db="EMBL/GenBank/DDBJ databases">
        <title>The Genome Sequence of Capronia epimyces CBS 606.96.</title>
        <authorList>
            <consortium name="The Broad Institute Genomics Platform"/>
            <person name="Cuomo C."/>
            <person name="de Hoog S."/>
            <person name="Gorbushina A."/>
            <person name="Walker B."/>
            <person name="Young S.K."/>
            <person name="Zeng Q."/>
            <person name="Gargeya S."/>
            <person name="Fitzgerald M."/>
            <person name="Haas B."/>
            <person name="Abouelleil A."/>
            <person name="Allen A.W."/>
            <person name="Alvarado L."/>
            <person name="Arachchi H.M."/>
            <person name="Berlin A.M."/>
            <person name="Chapman S.B."/>
            <person name="Gainer-Dewar J."/>
            <person name="Goldberg J."/>
            <person name="Griggs A."/>
            <person name="Gujja S."/>
            <person name="Hansen M."/>
            <person name="Howarth C."/>
            <person name="Imamovic A."/>
            <person name="Ireland A."/>
            <person name="Larimer J."/>
            <person name="McCowan C."/>
            <person name="Murphy C."/>
            <person name="Pearson M."/>
            <person name="Poon T.W."/>
            <person name="Priest M."/>
            <person name="Roberts A."/>
            <person name="Saif S."/>
            <person name="Shea T."/>
            <person name="Sisk P."/>
            <person name="Sykes S."/>
            <person name="Wortman J."/>
            <person name="Nusbaum C."/>
            <person name="Birren B."/>
        </authorList>
    </citation>
    <scope>NUCLEOTIDE SEQUENCE [LARGE SCALE GENOMIC DNA]</scope>
    <source>
        <strain evidence="11 12">CBS 606.96</strain>
    </source>
</reference>
<dbReference type="Pfam" id="PF08242">
    <property type="entry name" value="Methyltransf_12"/>
    <property type="match status" value="1"/>
</dbReference>
<dbReference type="Proteomes" id="UP000019478">
    <property type="component" value="Unassembled WGS sequence"/>
</dbReference>
<dbReference type="PROSITE" id="PS50075">
    <property type="entry name" value="CARRIER"/>
    <property type="match status" value="1"/>
</dbReference>
<dbReference type="Gene3D" id="3.40.366.10">
    <property type="entry name" value="Malonyl-Coenzyme A Acyl Carrier Protein, domain 2"/>
    <property type="match status" value="1"/>
</dbReference>
<feature type="region of interest" description="Disordered" evidence="7">
    <location>
        <begin position="2763"/>
        <end position="2789"/>
    </location>
</feature>
<dbReference type="GO" id="GO:0008168">
    <property type="term" value="F:methyltransferase activity"/>
    <property type="evidence" value="ECO:0007669"/>
    <property type="project" value="UniProtKB-KW"/>
</dbReference>
<keyword evidence="4" id="KW-0808">Transferase</keyword>
<dbReference type="Pfam" id="PF00668">
    <property type="entry name" value="Condensation"/>
    <property type="match status" value="1"/>
</dbReference>
<dbReference type="CDD" id="cd02440">
    <property type="entry name" value="AdoMet_MTases"/>
    <property type="match status" value="1"/>
</dbReference>
<dbReference type="Gene3D" id="3.40.50.720">
    <property type="entry name" value="NAD(P)-binding Rossmann-like Domain"/>
    <property type="match status" value="2"/>
</dbReference>
<feature type="compositionally biased region" description="Low complexity" evidence="7">
    <location>
        <begin position="2763"/>
        <end position="2781"/>
    </location>
</feature>